<dbReference type="Gene3D" id="1.10.1740.10">
    <property type="match status" value="1"/>
</dbReference>
<feature type="domain" description="RNA polymerase sigma-70 region 2" evidence="7">
    <location>
        <begin position="20"/>
        <end position="84"/>
    </location>
</feature>
<dbReference type="InterPro" id="IPR013249">
    <property type="entry name" value="RNA_pol_sigma70_r4_t2"/>
</dbReference>
<organism evidence="9 10">
    <name type="scientific">Promicromonospora iranensis</name>
    <dbReference type="NCBI Taxonomy" id="1105144"/>
    <lineage>
        <taxon>Bacteria</taxon>
        <taxon>Bacillati</taxon>
        <taxon>Actinomycetota</taxon>
        <taxon>Actinomycetes</taxon>
        <taxon>Micrococcales</taxon>
        <taxon>Promicromonosporaceae</taxon>
        <taxon>Promicromonospora</taxon>
    </lineage>
</organism>
<dbReference type="PANTHER" id="PTHR43133">
    <property type="entry name" value="RNA POLYMERASE ECF-TYPE SIGMA FACTO"/>
    <property type="match status" value="1"/>
</dbReference>
<dbReference type="Pfam" id="PF04542">
    <property type="entry name" value="Sigma70_r2"/>
    <property type="match status" value="1"/>
</dbReference>
<keyword evidence="10" id="KW-1185">Reference proteome</keyword>
<evidence type="ECO:0000259" key="7">
    <source>
        <dbReference type="Pfam" id="PF04542"/>
    </source>
</evidence>
<dbReference type="InterPro" id="IPR013324">
    <property type="entry name" value="RNA_pol_sigma_r3/r4-like"/>
</dbReference>
<dbReference type="Pfam" id="PF08281">
    <property type="entry name" value="Sigma70_r4_2"/>
    <property type="match status" value="1"/>
</dbReference>
<feature type="region of interest" description="Disordered" evidence="6">
    <location>
        <begin position="166"/>
        <end position="193"/>
    </location>
</feature>
<evidence type="ECO:0000313" key="9">
    <source>
        <dbReference type="EMBL" id="MDR7383880.1"/>
    </source>
</evidence>
<evidence type="ECO:0000256" key="5">
    <source>
        <dbReference type="ARBA" id="ARBA00023163"/>
    </source>
</evidence>
<dbReference type="RefSeq" id="WP_274995137.1">
    <property type="nucleotide sequence ID" value="NZ_JAJQQP010000008.1"/>
</dbReference>
<dbReference type="EMBL" id="JAVDYE010000001">
    <property type="protein sequence ID" value="MDR7383880.1"/>
    <property type="molecule type" value="Genomic_DNA"/>
</dbReference>
<gene>
    <name evidence="9" type="ORF">J2S48_003395</name>
</gene>
<evidence type="ECO:0000256" key="3">
    <source>
        <dbReference type="ARBA" id="ARBA00023082"/>
    </source>
</evidence>
<comment type="caution">
    <text evidence="9">The sequence shown here is derived from an EMBL/GenBank/DDBJ whole genome shotgun (WGS) entry which is preliminary data.</text>
</comment>
<feature type="compositionally biased region" description="Basic and acidic residues" evidence="6">
    <location>
        <begin position="167"/>
        <end position="177"/>
    </location>
</feature>
<feature type="domain" description="RNA polymerase sigma factor 70 region 4 type 2" evidence="8">
    <location>
        <begin position="113"/>
        <end position="165"/>
    </location>
</feature>
<dbReference type="InterPro" id="IPR013325">
    <property type="entry name" value="RNA_pol_sigma_r2"/>
</dbReference>
<dbReference type="InterPro" id="IPR036388">
    <property type="entry name" value="WH-like_DNA-bd_sf"/>
</dbReference>
<proteinExistence type="inferred from homology"/>
<keyword evidence="3" id="KW-0731">Sigma factor</keyword>
<dbReference type="SUPFAM" id="SSF88659">
    <property type="entry name" value="Sigma3 and sigma4 domains of RNA polymerase sigma factors"/>
    <property type="match status" value="1"/>
</dbReference>
<feature type="compositionally biased region" description="Polar residues" evidence="6">
    <location>
        <begin position="184"/>
        <end position="193"/>
    </location>
</feature>
<comment type="similarity">
    <text evidence="1">Belongs to the sigma-70 factor family. ECF subfamily.</text>
</comment>
<sequence length="193" mass="21640">MRSDDAGHRDEQDAQLGALWRQSAHRVHAYALRHVDVSLAEDVVADVFLVAWRRIDAIPARATLPWLLTVARHTVAKHHRARRRGRDLEEQLARVADLVLTAPRLDERVTEQDALLRALALLRDADREALLLVAWDGLSPSDAAKVAGCSAATFRVRLHRARQRLTAHAEEKPERRPRPVAAHTSLTTAEGRP</sequence>
<dbReference type="InterPro" id="IPR039425">
    <property type="entry name" value="RNA_pol_sigma-70-like"/>
</dbReference>
<evidence type="ECO:0000313" key="10">
    <source>
        <dbReference type="Proteomes" id="UP001183585"/>
    </source>
</evidence>
<dbReference type="SUPFAM" id="SSF88946">
    <property type="entry name" value="Sigma2 domain of RNA polymerase sigma factors"/>
    <property type="match status" value="1"/>
</dbReference>
<evidence type="ECO:0000256" key="1">
    <source>
        <dbReference type="ARBA" id="ARBA00010641"/>
    </source>
</evidence>
<accession>A0ABU2CRD7</accession>
<dbReference type="Gene3D" id="1.10.10.10">
    <property type="entry name" value="Winged helix-like DNA-binding domain superfamily/Winged helix DNA-binding domain"/>
    <property type="match status" value="1"/>
</dbReference>
<reference evidence="9 10" key="1">
    <citation type="submission" date="2023-07" db="EMBL/GenBank/DDBJ databases">
        <title>Sequencing the genomes of 1000 actinobacteria strains.</title>
        <authorList>
            <person name="Klenk H.-P."/>
        </authorList>
    </citation>
    <scope>NUCLEOTIDE SEQUENCE [LARGE SCALE GENOMIC DNA]</scope>
    <source>
        <strain evidence="9 10">DSM 45554</strain>
    </source>
</reference>
<evidence type="ECO:0000256" key="4">
    <source>
        <dbReference type="ARBA" id="ARBA00023125"/>
    </source>
</evidence>
<dbReference type="InterPro" id="IPR014284">
    <property type="entry name" value="RNA_pol_sigma-70_dom"/>
</dbReference>
<evidence type="ECO:0000256" key="6">
    <source>
        <dbReference type="SAM" id="MobiDB-lite"/>
    </source>
</evidence>
<dbReference type="Proteomes" id="UP001183585">
    <property type="component" value="Unassembled WGS sequence"/>
</dbReference>
<dbReference type="NCBIfam" id="TIGR02937">
    <property type="entry name" value="sigma70-ECF"/>
    <property type="match status" value="1"/>
</dbReference>
<keyword evidence="4" id="KW-0238">DNA-binding</keyword>
<keyword evidence="5" id="KW-0804">Transcription</keyword>
<protein>
    <submittedName>
        <fullName evidence="9">RNA polymerase sigma-70 factor (ECF subfamily)</fullName>
    </submittedName>
</protein>
<dbReference type="PANTHER" id="PTHR43133:SF8">
    <property type="entry name" value="RNA POLYMERASE SIGMA FACTOR HI_1459-RELATED"/>
    <property type="match status" value="1"/>
</dbReference>
<keyword evidence="2" id="KW-0805">Transcription regulation</keyword>
<evidence type="ECO:0000256" key="2">
    <source>
        <dbReference type="ARBA" id="ARBA00023015"/>
    </source>
</evidence>
<evidence type="ECO:0000259" key="8">
    <source>
        <dbReference type="Pfam" id="PF08281"/>
    </source>
</evidence>
<name>A0ABU2CRD7_9MICO</name>
<dbReference type="InterPro" id="IPR007627">
    <property type="entry name" value="RNA_pol_sigma70_r2"/>
</dbReference>